<evidence type="ECO:0000313" key="2">
    <source>
        <dbReference type="EMBL" id="PLT44513.1"/>
    </source>
</evidence>
<comment type="caution">
    <text evidence="2">The sequence shown here is derived from an EMBL/GenBank/DDBJ whole genome shotgun (WGS) entry which is preliminary data.</text>
</comment>
<keyword evidence="3" id="KW-1185">Reference proteome</keyword>
<dbReference type="AlphaFoldDB" id="A0A2N5N2G3"/>
<name>A0A2N5N2G3_9BACL</name>
<feature type="region of interest" description="Disordered" evidence="1">
    <location>
        <begin position="1"/>
        <end position="37"/>
    </location>
</feature>
<reference evidence="2 3" key="1">
    <citation type="submission" date="2017-05" db="EMBL/GenBank/DDBJ databases">
        <title>Functional genome analysis of Paenibacillus pasadenensis strain R16: insights on endophytic life style and antifungal activity.</title>
        <authorList>
            <person name="Passera A."/>
            <person name="Marcolungo L."/>
            <person name="Casati P."/>
            <person name="Brasca M."/>
            <person name="Quaglino F."/>
            <person name="Delledonne M."/>
        </authorList>
    </citation>
    <scope>NUCLEOTIDE SEQUENCE [LARGE SCALE GENOMIC DNA]</scope>
    <source>
        <strain evidence="2 3">R16</strain>
    </source>
</reference>
<protein>
    <submittedName>
        <fullName evidence="2">Uncharacterized protein</fullName>
    </submittedName>
</protein>
<dbReference type="Proteomes" id="UP000234789">
    <property type="component" value="Unassembled WGS sequence"/>
</dbReference>
<gene>
    <name evidence="2" type="ORF">B8V81_2944</name>
</gene>
<sequence>MKRRGDEPALVPWPAKGLGPETEAGGDGDGMEAGQKT</sequence>
<organism evidence="2 3">
    <name type="scientific">Paenibacillus pasadenensis</name>
    <dbReference type="NCBI Taxonomy" id="217090"/>
    <lineage>
        <taxon>Bacteria</taxon>
        <taxon>Bacillati</taxon>
        <taxon>Bacillota</taxon>
        <taxon>Bacilli</taxon>
        <taxon>Bacillales</taxon>
        <taxon>Paenibacillaceae</taxon>
        <taxon>Paenibacillus</taxon>
    </lineage>
</organism>
<evidence type="ECO:0000256" key="1">
    <source>
        <dbReference type="SAM" id="MobiDB-lite"/>
    </source>
</evidence>
<proteinExistence type="predicted"/>
<dbReference type="EMBL" id="NFEZ01000004">
    <property type="protein sequence ID" value="PLT44513.1"/>
    <property type="molecule type" value="Genomic_DNA"/>
</dbReference>
<evidence type="ECO:0000313" key="3">
    <source>
        <dbReference type="Proteomes" id="UP000234789"/>
    </source>
</evidence>
<accession>A0A2N5N2G3</accession>